<evidence type="ECO:0000256" key="5">
    <source>
        <dbReference type="SAM" id="Phobius"/>
    </source>
</evidence>
<feature type="transmembrane region" description="Helical" evidence="5">
    <location>
        <begin position="115"/>
        <end position="137"/>
    </location>
</feature>
<comment type="subcellular location">
    <subcellularLocation>
        <location evidence="1">Membrane</location>
    </subcellularLocation>
</comment>
<feature type="transmembrane region" description="Helical" evidence="5">
    <location>
        <begin position="6"/>
        <end position="30"/>
    </location>
</feature>
<evidence type="ECO:0000256" key="1">
    <source>
        <dbReference type="ARBA" id="ARBA00004370"/>
    </source>
</evidence>
<keyword evidence="4 5" id="KW-0472">Membrane</keyword>
<dbReference type="InterPro" id="IPR023352">
    <property type="entry name" value="MAPEG-like_dom_sf"/>
</dbReference>
<dbReference type="SUPFAM" id="SSF161084">
    <property type="entry name" value="MAPEG domain-like"/>
    <property type="match status" value="1"/>
</dbReference>
<name>A0ABP2ZAE0_9GAMM</name>
<gene>
    <name evidence="6" type="ORF">SHD_0825</name>
</gene>
<keyword evidence="2 5" id="KW-0812">Transmembrane</keyword>
<feature type="transmembrane region" description="Helical" evidence="5">
    <location>
        <begin position="67"/>
        <end position="95"/>
    </location>
</feature>
<dbReference type="PANTHER" id="PTHR35814:SF1">
    <property type="entry name" value="GLUTATHIONE S-TRANSFERASE-RELATED"/>
    <property type="match status" value="1"/>
</dbReference>
<comment type="caution">
    <text evidence="6">The sequence shown here is derived from an EMBL/GenBank/DDBJ whole genome shotgun (WGS) entry which is preliminary data.</text>
</comment>
<evidence type="ECO:0000256" key="4">
    <source>
        <dbReference type="ARBA" id="ARBA00023136"/>
    </source>
</evidence>
<dbReference type="Proteomes" id="UP000017548">
    <property type="component" value="Unassembled WGS sequence"/>
</dbReference>
<reference evidence="6 7" key="1">
    <citation type="journal article" date="2013" name="Genome Announc.">
        <title>Draft Genome Sequence of Shewanella decolorationis S12, a Dye-Degrading Bacterium Isolated from a Wastewater Treatment Plant.</title>
        <authorList>
            <person name="Xu M."/>
            <person name="Fang Y."/>
            <person name="Liu J."/>
            <person name="Chen X."/>
            <person name="Sun G."/>
            <person name="Guo J."/>
            <person name="Hua Z."/>
            <person name="Tu Q."/>
            <person name="Wu L."/>
            <person name="Zhou J."/>
            <person name="Liu X."/>
        </authorList>
    </citation>
    <scope>NUCLEOTIDE SEQUENCE [LARGE SCALE GENOMIC DNA]</scope>
    <source>
        <strain evidence="6 7">S12</strain>
    </source>
</reference>
<evidence type="ECO:0000256" key="3">
    <source>
        <dbReference type="ARBA" id="ARBA00022989"/>
    </source>
</evidence>
<dbReference type="Pfam" id="PF01124">
    <property type="entry name" value="MAPEG"/>
    <property type="match status" value="1"/>
</dbReference>
<evidence type="ECO:0000313" key="7">
    <source>
        <dbReference type="Proteomes" id="UP000017548"/>
    </source>
</evidence>
<dbReference type="PANTHER" id="PTHR35814">
    <property type="match status" value="1"/>
</dbReference>
<proteinExistence type="predicted"/>
<dbReference type="Gene3D" id="1.20.120.550">
    <property type="entry name" value="Membrane associated eicosanoid/glutathione metabolism-like domain"/>
    <property type="match status" value="1"/>
</dbReference>
<evidence type="ECO:0000313" key="6">
    <source>
        <dbReference type="EMBL" id="ESE42567.1"/>
    </source>
</evidence>
<keyword evidence="3 5" id="KW-1133">Transmembrane helix</keyword>
<protein>
    <submittedName>
        <fullName evidence="6">Membrane protein mapeg superfamily</fullName>
    </submittedName>
</protein>
<dbReference type="InterPro" id="IPR001129">
    <property type="entry name" value="Membr-assoc_MAPEG"/>
</dbReference>
<keyword evidence="7" id="KW-1185">Reference proteome</keyword>
<dbReference type="EMBL" id="AXZL01000049">
    <property type="protein sequence ID" value="ESE42567.1"/>
    <property type="molecule type" value="Genomic_DNA"/>
</dbReference>
<organism evidence="6 7">
    <name type="scientific">Shewanella decolorationis S12</name>
    <dbReference type="NCBI Taxonomy" id="1353536"/>
    <lineage>
        <taxon>Bacteria</taxon>
        <taxon>Pseudomonadati</taxon>
        <taxon>Pseudomonadota</taxon>
        <taxon>Gammaproteobacteria</taxon>
        <taxon>Alteromonadales</taxon>
        <taxon>Shewanellaceae</taxon>
        <taxon>Shewanella</taxon>
    </lineage>
</organism>
<evidence type="ECO:0000256" key="2">
    <source>
        <dbReference type="ARBA" id="ARBA00022692"/>
    </source>
</evidence>
<accession>A0ABP2ZAE0</accession>
<sequence length="140" mass="15068">MLIKKGIAMPLMVTGFYASLTGLLIIALAYRVVKLRRSQKIGLGDGGNNALALAGRVHANLIENAPIVLILMLVAEAGGLAHFYLHCFGTVWIVARLLHAIGLTQGKGGYHLGRFWGVLLTWLVTISLALVNLVHFAQSL</sequence>